<dbReference type="AlphaFoldDB" id="A0AAE3NXQ5"/>
<comment type="caution">
    <text evidence="1">The sequence shown here is derived from an EMBL/GenBank/DDBJ whole genome shotgun (WGS) entry which is preliminary data.</text>
</comment>
<organism evidence="1 2">
    <name type="scientific">Stygiobacter electus</name>
    <dbReference type="NCBI Taxonomy" id="3032292"/>
    <lineage>
        <taxon>Bacteria</taxon>
        <taxon>Pseudomonadati</taxon>
        <taxon>Ignavibacteriota</taxon>
        <taxon>Ignavibacteria</taxon>
        <taxon>Ignavibacteriales</taxon>
        <taxon>Melioribacteraceae</taxon>
        <taxon>Stygiobacter</taxon>
    </lineage>
</organism>
<dbReference type="RefSeq" id="WP_321535774.1">
    <property type="nucleotide sequence ID" value="NZ_JARGDL010000009.1"/>
</dbReference>
<protein>
    <submittedName>
        <fullName evidence="1">Uncharacterized protein</fullName>
    </submittedName>
</protein>
<evidence type="ECO:0000313" key="2">
    <source>
        <dbReference type="Proteomes" id="UP001221302"/>
    </source>
</evidence>
<proteinExistence type="predicted"/>
<evidence type="ECO:0000313" key="1">
    <source>
        <dbReference type="EMBL" id="MDF1612006.1"/>
    </source>
</evidence>
<sequence length="183" mass="20347">MNTGQMMLTIAALMLLGMVVLRVNNGFLSTGTTVMETKFNIMAVSLGTSIIEEANTKAFDSATDNDAITTTTPLKAYNQLGPESGETYPNYNDFDDFNNYNRIITAKPLGTIPSGVETVIVDSTFRSADFRLDCVVDYVTISGSEVIPTTSKTWNKRLRVTVTSPSMRDTVRLQTIFSYWYFR</sequence>
<accession>A0AAE3NXQ5</accession>
<reference evidence="1" key="1">
    <citation type="submission" date="2023-03" db="EMBL/GenBank/DDBJ databases">
        <title>Stygiobacter electus gen. nov., sp. nov., facultatively anaerobic thermotolerant bacterium of the class Ignavibacteria from a well of Yessentuki mineral water deposit.</title>
        <authorList>
            <person name="Podosokorskaya O.A."/>
            <person name="Elcheninov A.G."/>
            <person name="Petrova N.F."/>
            <person name="Zavarzina D.G."/>
            <person name="Kublanov I.V."/>
            <person name="Merkel A.Y."/>
        </authorList>
    </citation>
    <scope>NUCLEOTIDE SEQUENCE</scope>
    <source>
        <strain evidence="1">09-Me</strain>
    </source>
</reference>
<name>A0AAE3NXQ5_9BACT</name>
<gene>
    <name evidence="1" type="ORF">P0M35_07575</name>
</gene>
<keyword evidence="2" id="KW-1185">Reference proteome</keyword>
<dbReference type="Proteomes" id="UP001221302">
    <property type="component" value="Unassembled WGS sequence"/>
</dbReference>
<dbReference type="EMBL" id="JARGDL010000009">
    <property type="protein sequence ID" value="MDF1612006.1"/>
    <property type="molecule type" value="Genomic_DNA"/>
</dbReference>